<sequence length="161" mass="18510">MNHLANIFMQCQRSISTSTVLNGKRNFKKFLLYNKRGTRIFKAERHISNPDMPIAKRGVRDNGHIVKGKFQQIAEMTAELIVPDLTNCKFKPYVSYKAVDVVQSKFTSQDLFNAIYAQKIIEDFKENKLNEDGSSKNPSQNEEQTSQEAWEKARKTGSDIF</sequence>
<protein>
    <recommendedName>
        <fullName evidence="10">39S ribosomal protein L41, mitochondrial</fullName>
    </recommendedName>
</protein>
<accession>A0A9J6BY34</accession>
<dbReference type="GO" id="GO:0003735">
    <property type="term" value="F:structural constituent of ribosome"/>
    <property type="evidence" value="ECO:0007669"/>
    <property type="project" value="InterPro"/>
</dbReference>
<evidence type="ECO:0000313" key="9">
    <source>
        <dbReference type="Proteomes" id="UP001107558"/>
    </source>
</evidence>
<comment type="caution">
    <text evidence="8">The sequence shown here is derived from an EMBL/GenBank/DDBJ whole genome shotgun (WGS) entry which is preliminary data.</text>
</comment>
<name>A0A9J6BY34_POLVA</name>
<dbReference type="Pfam" id="PF09809">
    <property type="entry name" value="MRP-L27"/>
    <property type="match status" value="1"/>
</dbReference>
<feature type="compositionally biased region" description="Polar residues" evidence="7">
    <location>
        <begin position="135"/>
        <end position="148"/>
    </location>
</feature>
<evidence type="ECO:0000256" key="4">
    <source>
        <dbReference type="ARBA" id="ARBA00022980"/>
    </source>
</evidence>
<keyword evidence="6" id="KW-0687">Ribonucleoprotein</keyword>
<feature type="compositionally biased region" description="Basic and acidic residues" evidence="7">
    <location>
        <begin position="149"/>
        <end position="161"/>
    </location>
</feature>
<evidence type="ECO:0000256" key="7">
    <source>
        <dbReference type="SAM" id="MobiDB-lite"/>
    </source>
</evidence>
<feature type="region of interest" description="Disordered" evidence="7">
    <location>
        <begin position="129"/>
        <end position="161"/>
    </location>
</feature>
<dbReference type="PANTHER" id="PTHR21338:SF0">
    <property type="entry name" value="LARGE RIBOSOMAL SUBUNIT PROTEIN ML41"/>
    <property type="match status" value="1"/>
</dbReference>
<gene>
    <name evidence="8" type="ORF">PVAND_004429</name>
</gene>
<keyword evidence="5" id="KW-0496">Mitochondrion</keyword>
<evidence type="ECO:0000256" key="3">
    <source>
        <dbReference type="ARBA" id="ARBA00022946"/>
    </source>
</evidence>
<dbReference type="OrthoDB" id="408933at2759"/>
<keyword evidence="9" id="KW-1185">Reference proteome</keyword>
<dbReference type="PANTHER" id="PTHR21338">
    <property type="entry name" value="MITOCHONDRIAL RIBOSOMAL PROTEIN L41"/>
    <property type="match status" value="1"/>
</dbReference>
<evidence type="ECO:0008006" key="10">
    <source>
        <dbReference type="Google" id="ProtNLM"/>
    </source>
</evidence>
<dbReference type="AlphaFoldDB" id="A0A9J6BY34"/>
<dbReference type="GO" id="GO:0006412">
    <property type="term" value="P:translation"/>
    <property type="evidence" value="ECO:0007669"/>
    <property type="project" value="TreeGrafter"/>
</dbReference>
<organism evidence="8 9">
    <name type="scientific">Polypedilum vanderplanki</name>
    <name type="common">Sleeping chironomid midge</name>
    <dbReference type="NCBI Taxonomy" id="319348"/>
    <lineage>
        <taxon>Eukaryota</taxon>
        <taxon>Metazoa</taxon>
        <taxon>Ecdysozoa</taxon>
        <taxon>Arthropoda</taxon>
        <taxon>Hexapoda</taxon>
        <taxon>Insecta</taxon>
        <taxon>Pterygota</taxon>
        <taxon>Neoptera</taxon>
        <taxon>Endopterygota</taxon>
        <taxon>Diptera</taxon>
        <taxon>Nematocera</taxon>
        <taxon>Chironomoidea</taxon>
        <taxon>Chironomidae</taxon>
        <taxon>Chironominae</taxon>
        <taxon>Polypedilum</taxon>
        <taxon>Polypedilum</taxon>
    </lineage>
</organism>
<reference evidence="8" key="1">
    <citation type="submission" date="2021-03" db="EMBL/GenBank/DDBJ databases">
        <title>Chromosome level genome of the anhydrobiotic midge Polypedilum vanderplanki.</title>
        <authorList>
            <person name="Yoshida Y."/>
            <person name="Kikawada T."/>
            <person name="Gusev O."/>
        </authorList>
    </citation>
    <scope>NUCLEOTIDE SEQUENCE</scope>
    <source>
        <strain evidence="8">NIAS01</strain>
        <tissue evidence="8">Whole body or cell culture</tissue>
    </source>
</reference>
<dbReference type="InterPro" id="IPR019189">
    <property type="entry name" value="Ribosomal_mL41"/>
</dbReference>
<evidence type="ECO:0000313" key="8">
    <source>
        <dbReference type="EMBL" id="KAG5674459.1"/>
    </source>
</evidence>
<proteinExistence type="inferred from homology"/>
<evidence type="ECO:0000256" key="2">
    <source>
        <dbReference type="ARBA" id="ARBA00010152"/>
    </source>
</evidence>
<keyword evidence="4" id="KW-0689">Ribosomal protein</keyword>
<evidence type="ECO:0000256" key="5">
    <source>
        <dbReference type="ARBA" id="ARBA00023128"/>
    </source>
</evidence>
<keyword evidence="3" id="KW-0809">Transit peptide</keyword>
<dbReference type="Proteomes" id="UP001107558">
    <property type="component" value="Chromosome 2"/>
</dbReference>
<evidence type="ECO:0000256" key="1">
    <source>
        <dbReference type="ARBA" id="ARBA00004173"/>
    </source>
</evidence>
<dbReference type="GO" id="GO:0005762">
    <property type="term" value="C:mitochondrial large ribosomal subunit"/>
    <property type="evidence" value="ECO:0007669"/>
    <property type="project" value="InterPro"/>
</dbReference>
<dbReference type="EMBL" id="JADBJN010000002">
    <property type="protein sequence ID" value="KAG5674459.1"/>
    <property type="molecule type" value="Genomic_DNA"/>
</dbReference>
<comment type="subcellular location">
    <subcellularLocation>
        <location evidence="1">Mitochondrion</location>
    </subcellularLocation>
</comment>
<comment type="similarity">
    <text evidence="2">Belongs to the mitochondrion-specific ribosomal protein mL41 family.</text>
</comment>
<evidence type="ECO:0000256" key="6">
    <source>
        <dbReference type="ARBA" id="ARBA00023274"/>
    </source>
</evidence>